<comment type="caution">
    <text evidence="3">The sequence shown here is derived from an EMBL/GenBank/DDBJ whole genome shotgun (WGS) entry which is preliminary data.</text>
</comment>
<protein>
    <submittedName>
        <fullName evidence="3">Thioredoxin family protein</fullName>
    </submittedName>
</protein>
<keyword evidence="4" id="KW-1185">Reference proteome</keyword>
<evidence type="ECO:0000256" key="1">
    <source>
        <dbReference type="SAM" id="MobiDB-lite"/>
    </source>
</evidence>
<dbReference type="Pfam" id="PF00085">
    <property type="entry name" value="Thioredoxin"/>
    <property type="match status" value="1"/>
</dbReference>
<sequence length="206" mass="23378">MKRLFILIAAVGISCNSTKTTTSEPASSSTEAVSTKVNMDTKTKIETEVVKTSENHKIPKDMLLGKFHKEELKQAPFKSWFTPGYEDYTPSKEAMEVIKENINDYDITLLMGTWCGDSKRETPKFLKILDNAGYDYEKLQLIAVDRGKKTPLDIEEELEIIRVPTIVFFKNGKEVNRFVEYPQGNSIEDDIANIVSGENYKNSYAD</sequence>
<gene>
    <name evidence="3" type="ORF">ACFSYS_11435</name>
</gene>
<name>A0ABW5X6N3_9FLAO</name>
<evidence type="ECO:0000313" key="4">
    <source>
        <dbReference type="Proteomes" id="UP001597438"/>
    </source>
</evidence>
<dbReference type="InterPro" id="IPR013766">
    <property type="entry name" value="Thioredoxin_domain"/>
</dbReference>
<dbReference type="PROSITE" id="PS51257">
    <property type="entry name" value="PROKAR_LIPOPROTEIN"/>
    <property type="match status" value="1"/>
</dbReference>
<dbReference type="Proteomes" id="UP001597438">
    <property type="component" value="Unassembled WGS sequence"/>
</dbReference>
<reference evidence="4" key="1">
    <citation type="journal article" date="2019" name="Int. J. Syst. Evol. Microbiol.">
        <title>The Global Catalogue of Microorganisms (GCM) 10K type strain sequencing project: providing services to taxonomists for standard genome sequencing and annotation.</title>
        <authorList>
            <consortium name="The Broad Institute Genomics Platform"/>
            <consortium name="The Broad Institute Genome Sequencing Center for Infectious Disease"/>
            <person name="Wu L."/>
            <person name="Ma J."/>
        </authorList>
    </citation>
    <scope>NUCLEOTIDE SEQUENCE [LARGE SCALE GENOMIC DNA]</scope>
    <source>
        <strain evidence="4">KCTC 52925</strain>
    </source>
</reference>
<evidence type="ECO:0000313" key="3">
    <source>
        <dbReference type="EMBL" id="MFD2833903.1"/>
    </source>
</evidence>
<dbReference type="EMBL" id="JBHUOJ010000026">
    <property type="protein sequence ID" value="MFD2833903.1"/>
    <property type="molecule type" value="Genomic_DNA"/>
</dbReference>
<dbReference type="SUPFAM" id="SSF52833">
    <property type="entry name" value="Thioredoxin-like"/>
    <property type="match status" value="1"/>
</dbReference>
<evidence type="ECO:0000259" key="2">
    <source>
        <dbReference type="Pfam" id="PF00085"/>
    </source>
</evidence>
<accession>A0ABW5X6N3</accession>
<dbReference type="InterPro" id="IPR036249">
    <property type="entry name" value="Thioredoxin-like_sf"/>
</dbReference>
<dbReference type="RefSeq" id="WP_251739227.1">
    <property type="nucleotide sequence ID" value="NZ_JBHUOJ010000026.1"/>
</dbReference>
<feature type="compositionally biased region" description="Low complexity" evidence="1">
    <location>
        <begin position="18"/>
        <end position="35"/>
    </location>
</feature>
<feature type="domain" description="Thioredoxin" evidence="2">
    <location>
        <begin position="111"/>
        <end position="191"/>
    </location>
</feature>
<feature type="region of interest" description="Disordered" evidence="1">
    <location>
        <begin position="18"/>
        <end position="38"/>
    </location>
</feature>
<dbReference type="CDD" id="cd02947">
    <property type="entry name" value="TRX_family"/>
    <property type="match status" value="1"/>
</dbReference>
<proteinExistence type="predicted"/>
<organism evidence="3 4">
    <name type="scientific">Christiangramia antarctica</name>
    <dbReference type="NCBI Taxonomy" id="2058158"/>
    <lineage>
        <taxon>Bacteria</taxon>
        <taxon>Pseudomonadati</taxon>
        <taxon>Bacteroidota</taxon>
        <taxon>Flavobacteriia</taxon>
        <taxon>Flavobacteriales</taxon>
        <taxon>Flavobacteriaceae</taxon>
        <taxon>Christiangramia</taxon>
    </lineage>
</organism>
<dbReference type="Gene3D" id="3.40.30.10">
    <property type="entry name" value="Glutaredoxin"/>
    <property type="match status" value="1"/>
</dbReference>